<name>A0A5J5EY85_9PEZI</name>
<evidence type="ECO:0000313" key="2">
    <source>
        <dbReference type="EMBL" id="KAA8906420.1"/>
    </source>
</evidence>
<keyword evidence="3" id="KW-1185">Reference proteome</keyword>
<dbReference type="Proteomes" id="UP000326924">
    <property type="component" value="Unassembled WGS sequence"/>
</dbReference>
<dbReference type="PANTHER" id="PTHR12461">
    <property type="entry name" value="HYPOXIA-INDUCIBLE FACTOR 1 ALPHA INHIBITOR-RELATED"/>
    <property type="match status" value="1"/>
</dbReference>
<dbReference type="PROSITE" id="PS51184">
    <property type="entry name" value="JMJC"/>
    <property type="match status" value="1"/>
</dbReference>
<dbReference type="InParanoid" id="A0A5J5EY85"/>
<evidence type="ECO:0000259" key="1">
    <source>
        <dbReference type="PROSITE" id="PS51184"/>
    </source>
</evidence>
<dbReference type="PANTHER" id="PTHR12461:SF99">
    <property type="entry name" value="BIFUNCTIONAL PEPTIDASE AND (3S)-LYSYL HYDROXYLASE JMJD7"/>
    <property type="match status" value="1"/>
</dbReference>
<dbReference type="EMBL" id="VXIS01000089">
    <property type="protein sequence ID" value="KAA8906420.1"/>
    <property type="molecule type" value="Genomic_DNA"/>
</dbReference>
<feature type="domain" description="JmjC" evidence="1">
    <location>
        <begin position="130"/>
        <end position="314"/>
    </location>
</feature>
<proteinExistence type="predicted"/>
<dbReference type="Pfam" id="PF13621">
    <property type="entry name" value="Cupin_8"/>
    <property type="match status" value="1"/>
</dbReference>
<dbReference type="AlphaFoldDB" id="A0A5J5EY85"/>
<gene>
    <name evidence="2" type="ORF">FN846DRAFT_1021511</name>
</gene>
<evidence type="ECO:0000313" key="3">
    <source>
        <dbReference type="Proteomes" id="UP000326924"/>
    </source>
</evidence>
<dbReference type="InterPro" id="IPR003347">
    <property type="entry name" value="JmjC_dom"/>
</dbReference>
<dbReference type="InterPro" id="IPR014710">
    <property type="entry name" value="RmlC-like_jellyroll"/>
</dbReference>
<reference evidence="2 3" key="1">
    <citation type="submission" date="2019-09" db="EMBL/GenBank/DDBJ databases">
        <title>Draft genome of the ectomycorrhizal ascomycete Sphaerosporella brunnea.</title>
        <authorList>
            <consortium name="DOE Joint Genome Institute"/>
            <person name="Benucci G.M."/>
            <person name="Marozzi G."/>
            <person name="Antonielli L."/>
            <person name="Sanchez S."/>
            <person name="Marco P."/>
            <person name="Wang X."/>
            <person name="Falini L.B."/>
            <person name="Barry K."/>
            <person name="Haridas S."/>
            <person name="Lipzen A."/>
            <person name="Labutti K."/>
            <person name="Grigoriev I.V."/>
            <person name="Murat C."/>
            <person name="Martin F."/>
            <person name="Albertini E."/>
            <person name="Donnini D."/>
            <person name="Bonito G."/>
        </authorList>
    </citation>
    <scope>NUCLEOTIDE SEQUENCE [LARGE SCALE GENOMIC DNA]</scope>
    <source>
        <strain evidence="2 3">Sb_GMNB300</strain>
    </source>
</reference>
<dbReference type="SUPFAM" id="SSF51197">
    <property type="entry name" value="Clavaminate synthase-like"/>
    <property type="match status" value="1"/>
</dbReference>
<dbReference type="SMART" id="SM00558">
    <property type="entry name" value="JmjC"/>
    <property type="match status" value="1"/>
</dbReference>
<protein>
    <submittedName>
        <fullName evidence="2">Phospholipase A2</fullName>
    </submittedName>
</protein>
<organism evidence="2 3">
    <name type="scientific">Sphaerosporella brunnea</name>
    <dbReference type="NCBI Taxonomy" id="1250544"/>
    <lineage>
        <taxon>Eukaryota</taxon>
        <taxon>Fungi</taxon>
        <taxon>Dikarya</taxon>
        <taxon>Ascomycota</taxon>
        <taxon>Pezizomycotina</taxon>
        <taxon>Pezizomycetes</taxon>
        <taxon>Pezizales</taxon>
        <taxon>Pyronemataceae</taxon>
        <taxon>Sphaerosporella</taxon>
    </lineage>
</organism>
<dbReference type="OrthoDB" id="415358at2759"/>
<accession>A0A5J5EY85</accession>
<comment type="caution">
    <text evidence="2">The sequence shown here is derived from an EMBL/GenBank/DDBJ whole genome shotgun (WGS) entry which is preliminary data.</text>
</comment>
<dbReference type="Gene3D" id="2.60.120.10">
    <property type="entry name" value="Jelly Rolls"/>
    <property type="match status" value="1"/>
</dbReference>
<sequence length="337" mass="38318">MAAPHEALIELITSYHELNIGFVEVLNGAPTPLQFLRYVHRNQPVVFKAAVSHWTAVSAWNSDYLRSKMGTRSIKVAETPFGNADAAVVNEDDGCEYFVKPHESLHQFGDFLDDLRSEKQQNTVKTVKYAQSQDDNMTREFAPLMPDVDKHISWASEALDRLPDATNVWIGGERSVTALHKDNYENIYCQITGKKRFVLISPFEAVCVKERTLRAATYVPSEGEGRFRIVPDEPSAEVPFWPTADPDLPIGGNVWWKYCRPLQVELDPGDVLYLPAMWYHKVSQRTSHEGLCCAVNYWYDMEFSGPFYSTVGFVRQVTLLTLEEGKLEEGNDEEKDD</sequence>
<dbReference type="InterPro" id="IPR041667">
    <property type="entry name" value="Cupin_8"/>
</dbReference>